<evidence type="ECO:0008006" key="3">
    <source>
        <dbReference type="Google" id="ProtNLM"/>
    </source>
</evidence>
<evidence type="ECO:0000256" key="1">
    <source>
        <dbReference type="ARBA" id="ARBA00005437"/>
    </source>
</evidence>
<dbReference type="OMA" id="ENTANAM"/>
<proteinExistence type="evidence at transcript level"/>
<dbReference type="PANTHER" id="PTHR31087">
    <property type="match status" value="1"/>
</dbReference>
<dbReference type="SUPFAM" id="SSF54518">
    <property type="entry name" value="Tubby C-terminal domain-like"/>
    <property type="match status" value="1"/>
</dbReference>
<dbReference type="EMBL" id="BT123104">
    <property type="protein sequence ID" value="ADE76445.1"/>
    <property type="molecule type" value="mRNA"/>
</dbReference>
<dbReference type="InterPro" id="IPR025659">
    <property type="entry name" value="Tubby-like_C"/>
</dbReference>
<accession>D5AA76</accession>
<sequence>MAKANAPTSNKEVSCTAENTANAMAAANASTSNKEVIQVSCTAENTSNTIAAANASTSNEEVIKFVPGGNDNFRSNSPITFTVRKMPPVSSSGGSIVIQDSEGSAKFIFEGSALKDSDGNLILTVKPKEGIMANLLGIMANLLGIMQNLPGQKQWEASLKDHSELLFTLKYSGPKNSIKVSLTNSKRCDYEIEKGSLEKDNFTISDMSGGIRRIAAEVNRNYFLGDIKIKSTYDVEVEPGYDQAFIFGLVAVLEQLPH</sequence>
<organism evidence="2">
    <name type="scientific">Picea sitchensis</name>
    <name type="common">Sitka spruce</name>
    <name type="synonym">Pinus sitchensis</name>
    <dbReference type="NCBI Taxonomy" id="3332"/>
    <lineage>
        <taxon>Eukaryota</taxon>
        <taxon>Viridiplantae</taxon>
        <taxon>Streptophyta</taxon>
        <taxon>Embryophyta</taxon>
        <taxon>Tracheophyta</taxon>
        <taxon>Spermatophyta</taxon>
        <taxon>Pinopsida</taxon>
        <taxon>Pinidae</taxon>
        <taxon>Conifers I</taxon>
        <taxon>Pinales</taxon>
        <taxon>Pinaceae</taxon>
        <taxon>Picea</taxon>
    </lineage>
</organism>
<evidence type="ECO:0000313" key="2">
    <source>
        <dbReference type="EMBL" id="ADE76445.1"/>
    </source>
</evidence>
<dbReference type="AlphaFoldDB" id="D5AA76"/>
<dbReference type="InterPro" id="IPR007612">
    <property type="entry name" value="LOR"/>
</dbReference>
<protein>
    <recommendedName>
        <fullName evidence="3">Tubby C-terminal domain-containing protein</fullName>
    </recommendedName>
</protein>
<comment type="similarity">
    <text evidence="1">Belongs to the LOR family.</text>
</comment>
<name>D5AA76_PICSI</name>
<dbReference type="InterPro" id="IPR038595">
    <property type="entry name" value="LOR_sf"/>
</dbReference>
<dbReference type="Gene3D" id="2.40.160.200">
    <property type="entry name" value="LURP1-related"/>
    <property type="match status" value="1"/>
</dbReference>
<dbReference type="Pfam" id="PF04525">
    <property type="entry name" value="LOR"/>
    <property type="match status" value="1"/>
</dbReference>
<dbReference type="PANTHER" id="PTHR31087:SF3">
    <property type="entry name" value="PROTEIN LURP-ONE-RELATED 6"/>
    <property type="match status" value="1"/>
</dbReference>
<reference evidence="2" key="1">
    <citation type="submission" date="2010-04" db="EMBL/GenBank/DDBJ databases">
        <authorList>
            <person name="Reid K.E."/>
            <person name="Liao N."/>
            <person name="Chan S."/>
            <person name="Docking R."/>
            <person name="Taylor G."/>
            <person name="Moore R."/>
            <person name="Mayo M."/>
            <person name="Munro S."/>
            <person name="King J."/>
            <person name="Yanchuk A."/>
            <person name="Holt R."/>
            <person name="Jones S."/>
            <person name="Marra M."/>
            <person name="Ritland C.E."/>
            <person name="Ritland K."/>
            <person name="Bohlmann J."/>
        </authorList>
    </citation>
    <scope>NUCLEOTIDE SEQUENCE</scope>
    <source>
        <tissue evidence="2">Bud</tissue>
    </source>
</reference>